<feature type="domain" description="Outer membrane protein beta-barrel" evidence="3">
    <location>
        <begin position="12"/>
        <end position="176"/>
    </location>
</feature>
<evidence type="ECO:0000313" key="4">
    <source>
        <dbReference type="EMBL" id="MFC5863699.1"/>
    </source>
</evidence>
<reference evidence="5" key="1">
    <citation type="journal article" date="2019" name="Int. J. Syst. Evol. Microbiol.">
        <title>The Global Catalogue of Microorganisms (GCM) 10K type strain sequencing project: providing services to taxonomists for standard genome sequencing and annotation.</title>
        <authorList>
            <consortium name="The Broad Institute Genomics Platform"/>
            <consortium name="The Broad Institute Genome Sequencing Center for Infectious Disease"/>
            <person name="Wu L."/>
            <person name="Ma J."/>
        </authorList>
    </citation>
    <scope>NUCLEOTIDE SEQUENCE [LARGE SCALE GENOMIC DNA]</scope>
    <source>
        <strain evidence="5">JCM 4087</strain>
    </source>
</reference>
<keyword evidence="1 2" id="KW-0732">Signal</keyword>
<feature type="signal peptide" evidence="2">
    <location>
        <begin position="1"/>
        <end position="25"/>
    </location>
</feature>
<keyword evidence="5" id="KW-1185">Reference proteome</keyword>
<dbReference type="Proteomes" id="UP001596091">
    <property type="component" value="Unassembled WGS sequence"/>
</dbReference>
<protein>
    <submittedName>
        <fullName evidence="4">Outer membrane protein</fullName>
    </submittedName>
</protein>
<proteinExistence type="predicted"/>
<dbReference type="EMBL" id="JBHSPH010000005">
    <property type="protein sequence ID" value="MFC5863699.1"/>
    <property type="molecule type" value="Genomic_DNA"/>
</dbReference>
<dbReference type="PROSITE" id="PS51257">
    <property type="entry name" value="PROKAR_LIPOPROTEIN"/>
    <property type="match status" value="1"/>
</dbReference>
<accession>A0ABW1EIA9</accession>
<dbReference type="Gene3D" id="2.40.160.20">
    <property type="match status" value="1"/>
</dbReference>
<dbReference type="InterPro" id="IPR027385">
    <property type="entry name" value="Beta-barrel_OMP"/>
</dbReference>
<organism evidence="4 5">
    <name type="scientific">Acidicapsa dinghuensis</name>
    <dbReference type="NCBI Taxonomy" id="2218256"/>
    <lineage>
        <taxon>Bacteria</taxon>
        <taxon>Pseudomonadati</taxon>
        <taxon>Acidobacteriota</taxon>
        <taxon>Terriglobia</taxon>
        <taxon>Terriglobales</taxon>
        <taxon>Acidobacteriaceae</taxon>
        <taxon>Acidicapsa</taxon>
    </lineage>
</organism>
<feature type="chain" id="PRO_5046989930" evidence="2">
    <location>
        <begin position="26"/>
        <end position="203"/>
    </location>
</feature>
<dbReference type="Pfam" id="PF13505">
    <property type="entry name" value="OMP_b-brl"/>
    <property type="match status" value="1"/>
</dbReference>
<dbReference type="RefSeq" id="WP_263339933.1">
    <property type="nucleotide sequence ID" value="NZ_JAGSYH010000005.1"/>
</dbReference>
<dbReference type="SUPFAM" id="SSF56925">
    <property type="entry name" value="OMPA-like"/>
    <property type="match status" value="1"/>
</dbReference>
<evidence type="ECO:0000256" key="1">
    <source>
        <dbReference type="ARBA" id="ARBA00022729"/>
    </source>
</evidence>
<comment type="caution">
    <text evidence="4">The sequence shown here is derived from an EMBL/GenBank/DDBJ whole genome shotgun (WGS) entry which is preliminary data.</text>
</comment>
<gene>
    <name evidence="4" type="ORF">ACFPT7_15435</name>
</gene>
<evidence type="ECO:0000256" key="2">
    <source>
        <dbReference type="SAM" id="SignalP"/>
    </source>
</evidence>
<dbReference type="InterPro" id="IPR011250">
    <property type="entry name" value="OMP/PagP_B-barrel"/>
</dbReference>
<name>A0ABW1EIA9_9BACT</name>
<sequence length="203" mass="21827">MRSVFIRRFLFIAGAFAFSCLPSLAQTDVGLSLYGAFSGTTNGNGTTQSPANAAGGLIEVRHLRNPIVGFEATYSYNRANQTYSSPCSGTECTSVIPQSVSADAHEITADWVPHVKVGSFRPFGVLGVGALFDVPQGGTDTRTVTKAVYVYGAGLDWGLLPHLGVRFQYRGNLYKAPDLSQLYTSTNSFTHTAEPMLGVYLRL</sequence>
<evidence type="ECO:0000313" key="5">
    <source>
        <dbReference type="Proteomes" id="UP001596091"/>
    </source>
</evidence>
<evidence type="ECO:0000259" key="3">
    <source>
        <dbReference type="Pfam" id="PF13505"/>
    </source>
</evidence>